<keyword evidence="2" id="KW-1185">Reference proteome</keyword>
<name>A0ACB8ZR62_CICIN</name>
<proteinExistence type="predicted"/>
<evidence type="ECO:0000313" key="2">
    <source>
        <dbReference type="Proteomes" id="UP001055811"/>
    </source>
</evidence>
<dbReference type="EMBL" id="CM042016">
    <property type="protein sequence ID" value="KAI3699806.1"/>
    <property type="molecule type" value="Genomic_DNA"/>
</dbReference>
<evidence type="ECO:0000313" key="1">
    <source>
        <dbReference type="EMBL" id="KAI3699806.1"/>
    </source>
</evidence>
<organism evidence="1 2">
    <name type="scientific">Cichorium intybus</name>
    <name type="common">Chicory</name>
    <dbReference type="NCBI Taxonomy" id="13427"/>
    <lineage>
        <taxon>Eukaryota</taxon>
        <taxon>Viridiplantae</taxon>
        <taxon>Streptophyta</taxon>
        <taxon>Embryophyta</taxon>
        <taxon>Tracheophyta</taxon>
        <taxon>Spermatophyta</taxon>
        <taxon>Magnoliopsida</taxon>
        <taxon>eudicotyledons</taxon>
        <taxon>Gunneridae</taxon>
        <taxon>Pentapetalae</taxon>
        <taxon>asterids</taxon>
        <taxon>campanulids</taxon>
        <taxon>Asterales</taxon>
        <taxon>Asteraceae</taxon>
        <taxon>Cichorioideae</taxon>
        <taxon>Cichorieae</taxon>
        <taxon>Cichoriinae</taxon>
        <taxon>Cichorium</taxon>
    </lineage>
</organism>
<protein>
    <submittedName>
        <fullName evidence="1">Uncharacterized protein</fullName>
    </submittedName>
</protein>
<dbReference type="Proteomes" id="UP001055811">
    <property type="component" value="Linkage Group LG08"/>
</dbReference>
<sequence>MQQQGKIDGSGISGISPSFSCYSSDSLTSMAVAKVIREEAAARFNEFGDVDVEDFEFSLVLSDEEVSTEENDSRGWSTVFPVFNRDLLVKEEEDREVKSKDNEIDVSASVTNSLRKLFIDERDESSSCSSSEADESESPHTKAYCVWRPKADGGSSPSMTKCKKSSSTGSVSKRWSIRYLLRRSNSERKEPMVLLTPKKIDSPKQRRNSGEVSKVAGRLKAQTPLHEQFYVQKRAESEVVKRKTYLPYRRDLVGFFSNVNGMGKMLPF</sequence>
<reference evidence="2" key="1">
    <citation type="journal article" date="2022" name="Mol. Ecol. Resour.">
        <title>The genomes of chicory, endive, great burdock and yacon provide insights into Asteraceae palaeo-polyploidization history and plant inulin production.</title>
        <authorList>
            <person name="Fan W."/>
            <person name="Wang S."/>
            <person name="Wang H."/>
            <person name="Wang A."/>
            <person name="Jiang F."/>
            <person name="Liu H."/>
            <person name="Zhao H."/>
            <person name="Xu D."/>
            <person name="Zhang Y."/>
        </authorList>
    </citation>
    <scope>NUCLEOTIDE SEQUENCE [LARGE SCALE GENOMIC DNA]</scope>
    <source>
        <strain evidence="2">cv. Punajuju</strain>
    </source>
</reference>
<accession>A0ACB8ZR62</accession>
<reference evidence="1 2" key="2">
    <citation type="journal article" date="2022" name="Mol. Ecol. Resour.">
        <title>The genomes of chicory, endive, great burdock and yacon provide insights into Asteraceae paleo-polyploidization history and plant inulin production.</title>
        <authorList>
            <person name="Fan W."/>
            <person name="Wang S."/>
            <person name="Wang H."/>
            <person name="Wang A."/>
            <person name="Jiang F."/>
            <person name="Liu H."/>
            <person name="Zhao H."/>
            <person name="Xu D."/>
            <person name="Zhang Y."/>
        </authorList>
    </citation>
    <scope>NUCLEOTIDE SEQUENCE [LARGE SCALE GENOMIC DNA]</scope>
    <source>
        <strain evidence="2">cv. Punajuju</strain>
        <tissue evidence="1">Leaves</tissue>
    </source>
</reference>
<gene>
    <name evidence="1" type="ORF">L2E82_44354</name>
</gene>
<comment type="caution">
    <text evidence="1">The sequence shown here is derived from an EMBL/GenBank/DDBJ whole genome shotgun (WGS) entry which is preliminary data.</text>
</comment>